<dbReference type="InterPro" id="IPR036890">
    <property type="entry name" value="HATPase_C_sf"/>
</dbReference>
<protein>
    <submittedName>
        <fullName evidence="1">ATP-binding protein</fullName>
    </submittedName>
</protein>
<sequence length="516" mass="60227">MAKKKTIIGKDAIESLTSAMYEDSRFIYREYIQNSADAIDKAVEAGLLASKKDGHIWIETNKKTRYIKIRDDATGISWGQVEDVLKNIAQSPKQRGLDKGFRGIGRLGGLGYCDELRFITSYKGEDSKSIMIWNAKKLNQIINDRTKKEEAAHVIDEVTFVDVEQEDPDEHYFQVELINVNNSILLDREAVEDYLKMVVPVPYQNRFVFRTIIYNSLKEHGLSLDEYNIYINTEQIFKDYTSRIYQADGKAKDEIKDIKPFTINYSDDELLAWGWYSISNFDGVINKVKNKSRGIRLRKDNIQIGSETTLTKLHPQSKNQNYFFGEVHAFNKNLLPNARRDYLIENEHCKFLEKKIRELFDDTLRPIFNYASKLRSNDKSVIYLREKQKEVEKLKKTGVTNKEELETIEQKLEKSKEKAEKSRTYLTNFKGKIEAEDDKVLKQLYDNIVTSEKVNINRTTNRIKNKLDEVPNRTDKYSKLTRKERKLVVKIYEVIDAVLPLDIAENLKLKIDEKFT</sequence>
<organism evidence="1 2">
    <name type="scientific">Candidatus Desulfatibia vada</name>
    <dbReference type="NCBI Taxonomy" id="2841696"/>
    <lineage>
        <taxon>Bacteria</taxon>
        <taxon>Pseudomonadati</taxon>
        <taxon>Thermodesulfobacteriota</taxon>
        <taxon>Desulfobacteria</taxon>
        <taxon>Desulfobacterales</taxon>
        <taxon>Desulfobacterales incertae sedis</taxon>
        <taxon>Candidatus Desulfatibia</taxon>
    </lineage>
</organism>
<dbReference type="AlphaFoldDB" id="A0A8J6TLT9"/>
<dbReference type="Gene3D" id="3.30.565.10">
    <property type="entry name" value="Histidine kinase-like ATPase, C-terminal domain"/>
    <property type="match status" value="1"/>
</dbReference>
<keyword evidence="1" id="KW-0547">Nucleotide-binding</keyword>
<dbReference type="Proteomes" id="UP000605201">
    <property type="component" value="Unassembled WGS sequence"/>
</dbReference>
<dbReference type="Pfam" id="PF13589">
    <property type="entry name" value="HATPase_c_3"/>
    <property type="match status" value="1"/>
</dbReference>
<accession>A0A8J6TLT9</accession>
<gene>
    <name evidence="1" type="ORF">H8D96_17605</name>
</gene>
<name>A0A8J6TLT9_9BACT</name>
<dbReference type="GO" id="GO:0005524">
    <property type="term" value="F:ATP binding"/>
    <property type="evidence" value="ECO:0007669"/>
    <property type="project" value="UniProtKB-KW"/>
</dbReference>
<keyword evidence="1" id="KW-0067">ATP-binding</keyword>
<evidence type="ECO:0000313" key="2">
    <source>
        <dbReference type="Proteomes" id="UP000605201"/>
    </source>
</evidence>
<dbReference type="EMBL" id="JACNIG010000326">
    <property type="protein sequence ID" value="MBC8433729.1"/>
    <property type="molecule type" value="Genomic_DNA"/>
</dbReference>
<proteinExistence type="predicted"/>
<evidence type="ECO:0000313" key="1">
    <source>
        <dbReference type="EMBL" id="MBC8433729.1"/>
    </source>
</evidence>
<comment type="caution">
    <text evidence="1">The sequence shown here is derived from an EMBL/GenBank/DDBJ whole genome shotgun (WGS) entry which is preliminary data.</text>
</comment>
<reference evidence="1 2" key="1">
    <citation type="submission" date="2020-08" db="EMBL/GenBank/DDBJ databases">
        <title>Bridging the membrane lipid divide: bacteria of the FCB group superphylum have the potential to synthesize archaeal ether lipids.</title>
        <authorList>
            <person name="Villanueva L."/>
            <person name="Von Meijenfeldt F.A.B."/>
            <person name="Westbye A.B."/>
            <person name="Yadav S."/>
            <person name="Hopmans E.C."/>
            <person name="Dutilh B.E."/>
            <person name="Sinninghe Damste J.S."/>
        </authorList>
    </citation>
    <scope>NUCLEOTIDE SEQUENCE [LARGE SCALE GENOMIC DNA]</scope>
    <source>
        <strain evidence="1">NIOZ-UU17</strain>
    </source>
</reference>
<dbReference type="SUPFAM" id="SSF55874">
    <property type="entry name" value="ATPase domain of HSP90 chaperone/DNA topoisomerase II/histidine kinase"/>
    <property type="match status" value="1"/>
</dbReference>